<dbReference type="Proteomes" id="UP000635245">
    <property type="component" value="Unassembled WGS sequence"/>
</dbReference>
<dbReference type="InterPro" id="IPR058852">
    <property type="entry name" value="HTH_77"/>
</dbReference>
<proteinExistence type="inferred from homology"/>
<dbReference type="InterPro" id="IPR003593">
    <property type="entry name" value="AAA+_ATPase"/>
</dbReference>
<dbReference type="Gene3D" id="3.40.50.300">
    <property type="entry name" value="P-loop containing nucleotide triphosphate hydrolases"/>
    <property type="match status" value="1"/>
</dbReference>
<keyword evidence="7" id="KW-1185">Reference proteome</keyword>
<dbReference type="CDD" id="cd15831">
    <property type="entry name" value="BTAD"/>
    <property type="match status" value="1"/>
</dbReference>
<accession>A0A934V5D9</accession>
<dbReference type="Pfam" id="PF25872">
    <property type="entry name" value="HTH_77"/>
    <property type="match status" value="1"/>
</dbReference>
<dbReference type="Gene3D" id="1.25.40.10">
    <property type="entry name" value="Tetratricopeptide repeat domain"/>
    <property type="match status" value="2"/>
</dbReference>
<dbReference type="SMART" id="SM01043">
    <property type="entry name" value="BTAD"/>
    <property type="match status" value="1"/>
</dbReference>
<evidence type="ECO:0000313" key="6">
    <source>
        <dbReference type="EMBL" id="MBK1786387.1"/>
    </source>
</evidence>
<dbReference type="InterPro" id="IPR011990">
    <property type="entry name" value="TPR-like_helical_dom_sf"/>
</dbReference>
<dbReference type="PANTHER" id="PTHR47691">
    <property type="entry name" value="REGULATOR-RELATED"/>
    <property type="match status" value="1"/>
</dbReference>
<organism evidence="6 7">
    <name type="scientific">Prauserella cavernicola</name>
    <dbReference type="NCBI Taxonomy" id="2800127"/>
    <lineage>
        <taxon>Bacteria</taxon>
        <taxon>Bacillati</taxon>
        <taxon>Actinomycetota</taxon>
        <taxon>Actinomycetes</taxon>
        <taxon>Pseudonocardiales</taxon>
        <taxon>Pseudonocardiaceae</taxon>
        <taxon>Prauserella</taxon>
    </lineage>
</organism>
<name>A0A934V5D9_9PSEU</name>
<dbReference type="SUPFAM" id="SSF52540">
    <property type="entry name" value="P-loop containing nucleoside triphosphate hydrolases"/>
    <property type="match status" value="1"/>
</dbReference>
<dbReference type="SMART" id="SM00382">
    <property type="entry name" value="AAA"/>
    <property type="match status" value="1"/>
</dbReference>
<dbReference type="Pfam" id="PF00486">
    <property type="entry name" value="Trans_reg_C"/>
    <property type="match status" value="1"/>
</dbReference>
<protein>
    <submittedName>
        <fullName evidence="6">Winged helix-turn-helix domain-containing protein</fullName>
    </submittedName>
</protein>
<reference evidence="6" key="1">
    <citation type="submission" date="2020-12" db="EMBL/GenBank/DDBJ databases">
        <title>Prauserella sp. ASG 168, a novel actinomycete isolated from cave rock.</title>
        <authorList>
            <person name="Suriyachadkun C."/>
        </authorList>
    </citation>
    <scope>NUCLEOTIDE SEQUENCE</scope>
    <source>
        <strain evidence="6">ASG 168</strain>
    </source>
</reference>
<evidence type="ECO:0000256" key="3">
    <source>
        <dbReference type="PROSITE-ProRule" id="PRU01091"/>
    </source>
</evidence>
<dbReference type="GO" id="GO:0003677">
    <property type="term" value="F:DNA binding"/>
    <property type="evidence" value="ECO:0007669"/>
    <property type="project" value="UniProtKB-UniRule"/>
</dbReference>
<dbReference type="InterPro" id="IPR027417">
    <property type="entry name" value="P-loop_NTPase"/>
</dbReference>
<evidence type="ECO:0000256" key="1">
    <source>
        <dbReference type="ARBA" id="ARBA00005820"/>
    </source>
</evidence>
<dbReference type="AlphaFoldDB" id="A0A934V5D9"/>
<dbReference type="SUPFAM" id="SSF46894">
    <property type="entry name" value="C-terminal effector domain of the bipartite response regulators"/>
    <property type="match status" value="1"/>
</dbReference>
<sequence>MRFGVLGAVEVRTEAGEPVRVPELKVRLLLAHLLVHADETVPLDALIERLWGERTPADPKASLQAKVSQLRRVLDDAEPGARELVVSGARGYRLAVPEAELDSGRFASLLERARAEADPRARAVSLDDALALWRGPAFADVEDSLAARPVITRLRDLWLVAVEDRAEVLLELGEHVLVAGELEQLLAEHPLRERLRAAQMRALYLADRPTEALAVFEELRARLRDEVGADPGPQLMALHQAVLRHSSELRPAPPARPVARTLPAPLTELVGRADDIDRVHELVHTGRLVTLVGPGGVGKTRLALAMAHELEGVWFVELDALPASGGDTGATGAVADAVCQAFGAKAGGHSGASADPVSLLLDTVGGVAGVLVLDNAEHVVGGVAALVPPLLAAAPDLRLLVTSREPLDVGGELIHAVEPLSPEASVELFASRASAADPGFVLDERTTEQAHAICARLDGLPLALELAAARVRGLGTSELAQRLDDRFAVLAGRRRDTPARQRTLRAVLDWSWDLLTGTERAVLRRLSVFSGGCTLDAAERVCADESAVDGVRVVDALARLVERSLVVRTASGRYRLLESVAAYAGERLADSGEGSAVRRGHVAYFLALAERAAPHLRGREQRVWLERLDADVANLRAVPAHAGVTDALRLADALAWYRFLRGRQGESVAAADSALAREGGPARLRAVVRVWRAGTARWLTRDALPGDDEELLSAFAPGSPELARASWFLAFSSVGFGDAEVACGYLRVALRTFRELGDDWGCAATLVTSARYAALRDDLSAVERDAGRAEDLFTELGDRWGRLQALDVLAGVAEVTGDYAEAARNHASALRIAQDLALWTEIAVRFAGLGRVMLLTGDLESAHAQHERARVLAVEQGNSSLAAYAEFGLALVARRRGHLAEAEELLARWLEPAAVHTFAALTPLAELGFIAELRGDGERARELHETGYRGALATGGGPRVLALALEGLAGAWSLLGEPERAARLLGAADAARGSVGAPLPPAERGDVDRIAERVRALLGEQAFAAAFADGARHAPDDPNLPGAPAQLR</sequence>
<feature type="domain" description="OmpR/PhoB-type" evidence="5">
    <location>
        <begin position="1"/>
        <end position="96"/>
    </location>
</feature>
<dbReference type="RefSeq" id="WP_200319779.1">
    <property type="nucleotide sequence ID" value="NZ_JAENJH010000004.1"/>
</dbReference>
<feature type="region of interest" description="Disordered" evidence="4">
    <location>
        <begin position="1029"/>
        <end position="1048"/>
    </location>
</feature>
<dbReference type="InterPro" id="IPR036388">
    <property type="entry name" value="WH-like_DNA-bd_sf"/>
</dbReference>
<dbReference type="InterPro" id="IPR001867">
    <property type="entry name" value="OmpR/PhoB-type_DNA-bd"/>
</dbReference>
<comment type="similarity">
    <text evidence="1">Belongs to the AfsR/DnrI/RedD regulatory family.</text>
</comment>
<dbReference type="InterPro" id="IPR005158">
    <property type="entry name" value="BTAD"/>
</dbReference>
<dbReference type="Pfam" id="PF03704">
    <property type="entry name" value="BTAD"/>
    <property type="match status" value="1"/>
</dbReference>
<comment type="caution">
    <text evidence="6">The sequence shown here is derived from an EMBL/GenBank/DDBJ whole genome shotgun (WGS) entry which is preliminary data.</text>
</comment>
<dbReference type="PROSITE" id="PS51755">
    <property type="entry name" value="OMPR_PHOB"/>
    <property type="match status" value="1"/>
</dbReference>
<dbReference type="SMART" id="SM00862">
    <property type="entry name" value="Trans_reg_C"/>
    <property type="match status" value="1"/>
</dbReference>
<dbReference type="InterPro" id="IPR016032">
    <property type="entry name" value="Sig_transdc_resp-reg_C-effctor"/>
</dbReference>
<dbReference type="GO" id="GO:0000160">
    <property type="term" value="P:phosphorelay signal transduction system"/>
    <property type="evidence" value="ECO:0007669"/>
    <property type="project" value="InterPro"/>
</dbReference>
<dbReference type="SUPFAM" id="SSF48452">
    <property type="entry name" value="TPR-like"/>
    <property type="match status" value="2"/>
</dbReference>
<dbReference type="Gene3D" id="1.10.10.10">
    <property type="entry name" value="Winged helix-like DNA-binding domain superfamily/Winged helix DNA-binding domain"/>
    <property type="match status" value="1"/>
</dbReference>
<dbReference type="GO" id="GO:0006355">
    <property type="term" value="P:regulation of DNA-templated transcription"/>
    <property type="evidence" value="ECO:0007669"/>
    <property type="project" value="InterPro"/>
</dbReference>
<evidence type="ECO:0000256" key="4">
    <source>
        <dbReference type="SAM" id="MobiDB-lite"/>
    </source>
</evidence>
<dbReference type="EMBL" id="JAENJH010000004">
    <property type="protein sequence ID" value="MBK1786387.1"/>
    <property type="molecule type" value="Genomic_DNA"/>
</dbReference>
<keyword evidence="2 3" id="KW-0238">DNA-binding</keyword>
<dbReference type="PANTHER" id="PTHR47691:SF3">
    <property type="entry name" value="HTH-TYPE TRANSCRIPTIONAL REGULATOR RV0890C-RELATED"/>
    <property type="match status" value="1"/>
</dbReference>
<feature type="DNA-binding region" description="OmpR/PhoB-type" evidence="3">
    <location>
        <begin position="1"/>
        <end position="96"/>
    </location>
</feature>
<evidence type="ECO:0000313" key="7">
    <source>
        <dbReference type="Proteomes" id="UP000635245"/>
    </source>
</evidence>
<evidence type="ECO:0000256" key="2">
    <source>
        <dbReference type="ARBA" id="ARBA00023125"/>
    </source>
</evidence>
<evidence type="ECO:0000259" key="5">
    <source>
        <dbReference type="PROSITE" id="PS51755"/>
    </source>
</evidence>
<gene>
    <name evidence="6" type="ORF">JHE00_18825</name>
</gene>